<reference evidence="3 4" key="1">
    <citation type="submission" date="2021-01" db="EMBL/GenBank/DDBJ databases">
        <title>Whole genome shotgun sequence of Microbispora siamensis NBRC 104113.</title>
        <authorList>
            <person name="Komaki H."/>
            <person name="Tamura T."/>
        </authorList>
    </citation>
    <scope>NUCLEOTIDE SEQUENCE [LARGE SCALE GENOMIC DNA]</scope>
    <source>
        <strain evidence="3 4">NBRC 104113</strain>
    </source>
</reference>
<dbReference type="Pfam" id="PF20182">
    <property type="entry name" value="DUF6545"/>
    <property type="match status" value="1"/>
</dbReference>
<dbReference type="EMBL" id="BOOF01000033">
    <property type="protein sequence ID" value="GIH64696.1"/>
    <property type="molecule type" value="Genomic_DNA"/>
</dbReference>
<evidence type="ECO:0000313" key="3">
    <source>
        <dbReference type="EMBL" id="GIH64696.1"/>
    </source>
</evidence>
<feature type="transmembrane region" description="Helical" evidence="1">
    <location>
        <begin position="182"/>
        <end position="202"/>
    </location>
</feature>
<evidence type="ECO:0000259" key="2">
    <source>
        <dbReference type="Pfam" id="PF20182"/>
    </source>
</evidence>
<dbReference type="InterPro" id="IPR046675">
    <property type="entry name" value="DUF6545"/>
</dbReference>
<dbReference type="InterPro" id="IPR050039">
    <property type="entry name" value="MAB_1171c-like"/>
</dbReference>
<feature type="domain" description="DUF6545" evidence="2">
    <location>
        <begin position="249"/>
        <end position="389"/>
    </location>
</feature>
<dbReference type="Proteomes" id="UP000660454">
    <property type="component" value="Unassembled WGS sequence"/>
</dbReference>
<keyword evidence="1" id="KW-1133">Transmembrane helix</keyword>
<evidence type="ECO:0000313" key="4">
    <source>
        <dbReference type="Proteomes" id="UP000660454"/>
    </source>
</evidence>
<keyword evidence="4" id="KW-1185">Reference proteome</keyword>
<protein>
    <recommendedName>
        <fullName evidence="2">DUF6545 domain-containing protein</fullName>
    </recommendedName>
</protein>
<comment type="caution">
    <text evidence="3">The sequence shown here is derived from an EMBL/GenBank/DDBJ whole genome shotgun (WGS) entry which is preliminary data.</text>
</comment>
<organism evidence="3 4">
    <name type="scientific">Microbispora siamensis</name>
    <dbReference type="NCBI Taxonomy" id="564413"/>
    <lineage>
        <taxon>Bacteria</taxon>
        <taxon>Bacillati</taxon>
        <taxon>Actinomycetota</taxon>
        <taxon>Actinomycetes</taxon>
        <taxon>Streptosporangiales</taxon>
        <taxon>Streptosporangiaceae</taxon>
        <taxon>Microbispora</taxon>
    </lineage>
</organism>
<evidence type="ECO:0000256" key="1">
    <source>
        <dbReference type="SAM" id="Phobius"/>
    </source>
</evidence>
<sequence>MSAWLRLYGPTTLTWGFLAWRIFSTRRLSRDPMRIAVLLALSGLAVSQTVNTPVAYEWIGRFTSVPNLARLLCHASMLLVIGALQAFLFHMTYPPAQARARAVRTVGWLAGAVAAMTVFFVLAPTPVNDVRFASRYADTPWVLEYWLVYLACMAPASFRWVRLGWRYSNLANGPALRWGVRLAVIGTVDALAYHVHRMLFFVQHRFDLPYLGPGPRALVEMFLPPLAHVLIVAGFTMPVWGPRMPHMVAWLRQYRVYHGLGPLWLALYRAAPQIALAPPTSRLVELLWPRDLGLRLYRRVVEIRDGRLALLPYLDVDAAAAAYGRAAATGVSGRKLDALAEAALLSAALRAKAGGADPVGSWAPPLVPGGGDLDSDIAFLEDVARAFRRQPC</sequence>
<keyword evidence="1" id="KW-0812">Transmembrane</keyword>
<keyword evidence="1" id="KW-0472">Membrane</keyword>
<name>A0ABQ4GTG9_9ACTN</name>
<accession>A0ABQ4GTG9</accession>
<feature type="transmembrane region" description="Helical" evidence="1">
    <location>
        <begin position="222"/>
        <end position="241"/>
    </location>
</feature>
<dbReference type="RefSeq" id="WP_204050897.1">
    <property type="nucleotide sequence ID" value="NZ_BOOF01000033.1"/>
</dbReference>
<feature type="transmembrane region" description="Helical" evidence="1">
    <location>
        <begin position="102"/>
        <end position="123"/>
    </location>
</feature>
<feature type="transmembrane region" description="Helical" evidence="1">
    <location>
        <begin position="35"/>
        <end position="56"/>
    </location>
</feature>
<feature type="transmembrane region" description="Helical" evidence="1">
    <location>
        <begin position="68"/>
        <end position="90"/>
    </location>
</feature>
<gene>
    <name evidence="3" type="ORF">Msi02_55130</name>
</gene>
<feature type="transmembrane region" description="Helical" evidence="1">
    <location>
        <begin position="143"/>
        <end position="161"/>
    </location>
</feature>
<dbReference type="NCBIfam" id="NF042915">
    <property type="entry name" value="MAB_1171c_fam"/>
    <property type="match status" value="1"/>
</dbReference>
<feature type="transmembrane region" description="Helical" evidence="1">
    <location>
        <begin position="6"/>
        <end position="23"/>
    </location>
</feature>
<proteinExistence type="predicted"/>